<comment type="caution">
    <text evidence="2">The sequence shown here is derived from an EMBL/GenBank/DDBJ whole genome shotgun (WGS) entry which is preliminary data.</text>
</comment>
<evidence type="ECO:0000256" key="1">
    <source>
        <dbReference type="SAM" id="MobiDB-lite"/>
    </source>
</evidence>
<organism evidence="2 3">
    <name type="scientific">Exophiala bonariae</name>
    <dbReference type="NCBI Taxonomy" id="1690606"/>
    <lineage>
        <taxon>Eukaryota</taxon>
        <taxon>Fungi</taxon>
        <taxon>Dikarya</taxon>
        <taxon>Ascomycota</taxon>
        <taxon>Pezizomycotina</taxon>
        <taxon>Eurotiomycetes</taxon>
        <taxon>Chaetothyriomycetidae</taxon>
        <taxon>Chaetothyriales</taxon>
        <taxon>Herpotrichiellaceae</taxon>
        <taxon>Exophiala</taxon>
    </lineage>
</organism>
<evidence type="ECO:0000313" key="3">
    <source>
        <dbReference type="Proteomes" id="UP001358417"/>
    </source>
</evidence>
<accession>A0AAV9NAU9</accession>
<protein>
    <recommendedName>
        <fullName evidence="4">U1-type domain-containing protein</fullName>
    </recommendedName>
</protein>
<proteinExistence type="predicted"/>
<name>A0AAV9NAU9_9EURO</name>
<dbReference type="Proteomes" id="UP001358417">
    <property type="component" value="Unassembled WGS sequence"/>
</dbReference>
<dbReference type="AlphaFoldDB" id="A0AAV9NAU9"/>
<feature type="compositionally biased region" description="Basic residues" evidence="1">
    <location>
        <begin position="113"/>
        <end position="130"/>
    </location>
</feature>
<keyword evidence="3" id="KW-1185">Reference proteome</keyword>
<dbReference type="EMBL" id="JAVRRD010000016">
    <property type="protein sequence ID" value="KAK5050829.1"/>
    <property type="molecule type" value="Genomic_DNA"/>
</dbReference>
<dbReference type="GeneID" id="89971575"/>
<dbReference type="RefSeq" id="XP_064705329.1">
    <property type="nucleotide sequence ID" value="XM_064846976.1"/>
</dbReference>
<reference evidence="2 3" key="1">
    <citation type="submission" date="2023-08" db="EMBL/GenBank/DDBJ databases">
        <title>Black Yeasts Isolated from many extreme environments.</title>
        <authorList>
            <person name="Coleine C."/>
            <person name="Stajich J.E."/>
            <person name="Selbmann L."/>
        </authorList>
    </citation>
    <scope>NUCLEOTIDE SEQUENCE [LARGE SCALE GENOMIC DNA]</scope>
    <source>
        <strain evidence="2 3">CCFEE 5792</strain>
    </source>
</reference>
<feature type="region of interest" description="Disordered" evidence="1">
    <location>
        <begin position="101"/>
        <end position="190"/>
    </location>
</feature>
<sequence length="206" mass="23158">MTLQLLSCTICPKLPVFSDTSHLLTHVGSKGHLSHLHKLQIRSHQEVSAGLQLAAYNQWYQDHGLGQLLSERMLFKETKQASRRANAAARGGIIQQREAKGLVVQVQESPNKKPTRRQRKVQRKSNKSRRARGDNDSDSDQDFTPARRPKRKQPRTRPASPVKRILASDPPLSSEADFPTELDPDHLATPEHAKLKGTIWPGMALF</sequence>
<evidence type="ECO:0000313" key="2">
    <source>
        <dbReference type="EMBL" id="KAK5050829.1"/>
    </source>
</evidence>
<evidence type="ECO:0008006" key="4">
    <source>
        <dbReference type="Google" id="ProtNLM"/>
    </source>
</evidence>
<gene>
    <name evidence="2" type="ORF">LTR84_003388</name>
</gene>